<dbReference type="GO" id="GO:0003677">
    <property type="term" value="F:DNA binding"/>
    <property type="evidence" value="ECO:0007669"/>
    <property type="project" value="UniProtKB-UniRule"/>
</dbReference>
<evidence type="ECO:0000256" key="4">
    <source>
        <dbReference type="PROSITE-ProRule" id="PRU00267"/>
    </source>
</evidence>
<dbReference type="KEGG" id="smo:SELMODRAFT_18312"/>
<evidence type="ECO:0000259" key="5">
    <source>
        <dbReference type="PROSITE" id="PS50118"/>
    </source>
</evidence>
<sequence length="84" mass="9466">KKEKKASKDPNLPKRPPTAFFVFLESFRQQYKEDHPDVKGVAAVGKAAGDKWSKMSESEKAVYVNKAAQLRADYAESMAAYKKK</sequence>
<evidence type="ECO:0000256" key="1">
    <source>
        <dbReference type="ARBA" id="ARBA00004123"/>
    </source>
</evidence>
<dbReference type="Gramene" id="EFJ13591">
    <property type="protein sequence ID" value="EFJ13591"/>
    <property type="gene ID" value="SELMODRAFT_18313"/>
</dbReference>
<dbReference type="InterPro" id="IPR031061">
    <property type="entry name" value="HMGB_plant"/>
</dbReference>
<evidence type="ECO:0000313" key="7">
    <source>
        <dbReference type="EMBL" id="EFJ19217.1"/>
    </source>
</evidence>
<evidence type="ECO:0000256" key="2">
    <source>
        <dbReference type="ARBA" id="ARBA00023125"/>
    </source>
</evidence>
<feature type="non-terminal residue" evidence="7">
    <location>
        <position position="1"/>
    </location>
</feature>
<dbReference type="eggNOG" id="KOG0381">
    <property type="taxonomic scope" value="Eukaryota"/>
</dbReference>
<organism evidence="8">
    <name type="scientific">Selaginella moellendorffii</name>
    <name type="common">Spikemoss</name>
    <dbReference type="NCBI Taxonomy" id="88036"/>
    <lineage>
        <taxon>Eukaryota</taxon>
        <taxon>Viridiplantae</taxon>
        <taxon>Streptophyta</taxon>
        <taxon>Embryophyta</taxon>
        <taxon>Tracheophyta</taxon>
        <taxon>Lycopodiopsida</taxon>
        <taxon>Selaginellales</taxon>
        <taxon>Selaginellaceae</taxon>
        <taxon>Selaginella</taxon>
    </lineage>
</organism>
<dbReference type="InParanoid" id="D8S8S3"/>
<accession>D8S8S3</accession>
<dbReference type="PROSITE" id="PS50118">
    <property type="entry name" value="HMG_BOX_2"/>
    <property type="match status" value="1"/>
</dbReference>
<proteinExistence type="predicted"/>
<dbReference type="CDD" id="cd22005">
    <property type="entry name" value="HMG-box_AtHMGB1-like"/>
    <property type="match status" value="1"/>
</dbReference>
<dbReference type="OrthoDB" id="1919336at2759"/>
<dbReference type="Pfam" id="PF00505">
    <property type="entry name" value="HMG_box"/>
    <property type="match status" value="1"/>
</dbReference>
<dbReference type="InterPro" id="IPR036910">
    <property type="entry name" value="HMG_box_dom_sf"/>
</dbReference>
<evidence type="ECO:0000313" key="6">
    <source>
        <dbReference type="EMBL" id="EFJ13591.1"/>
    </source>
</evidence>
<feature type="non-terminal residue" evidence="7">
    <location>
        <position position="84"/>
    </location>
</feature>
<dbReference type="Gramene" id="EFJ19217">
    <property type="protein sequence ID" value="EFJ19217"/>
    <property type="gene ID" value="SELMODRAFT_18312"/>
</dbReference>
<dbReference type="SMART" id="SM00398">
    <property type="entry name" value="HMG"/>
    <property type="match status" value="1"/>
</dbReference>
<keyword evidence="3 4" id="KW-0539">Nucleus</keyword>
<dbReference type="GO" id="GO:0005634">
    <property type="term" value="C:nucleus"/>
    <property type="evidence" value="ECO:0007669"/>
    <property type="project" value="UniProtKB-SubCell"/>
</dbReference>
<dbReference type="PANTHER" id="PTHR46261:SF18">
    <property type="entry name" value="DNA-BINDING PROTEIN MNB1B"/>
    <property type="match status" value="1"/>
</dbReference>
<name>D8S8S3_SELML</name>
<evidence type="ECO:0000313" key="8">
    <source>
        <dbReference type="Proteomes" id="UP000001514"/>
    </source>
</evidence>
<dbReference type="STRING" id="88036.D8S8S3"/>
<dbReference type="Proteomes" id="UP000001514">
    <property type="component" value="Unassembled WGS sequence"/>
</dbReference>
<dbReference type="HOGENOM" id="CLU_082854_10_3_1"/>
<dbReference type="Gene3D" id="1.10.30.10">
    <property type="entry name" value="High mobility group box domain"/>
    <property type="match status" value="1"/>
</dbReference>
<protein>
    <recommendedName>
        <fullName evidence="5">HMG box domain-containing protein</fullName>
    </recommendedName>
</protein>
<feature type="domain" description="HMG box" evidence="5">
    <location>
        <begin position="13"/>
        <end position="82"/>
    </location>
</feature>
<comment type="subcellular location">
    <subcellularLocation>
        <location evidence="1">Nucleus</location>
    </subcellularLocation>
</comment>
<dbReference type="PANTHER" id="PTHR46261">
    <property type="entry name" value="HIGH MOBILITY GROUP B PROTEIN 4-RELATED"/>
    <property type="match status" value="1"/>
</dbReference>
<reference evidence="7 8" key="1">
    <citation type="journal article" date="2011" name="Science">
        <title>The Selaginella genome identifies genetic changes associated with the evolution of vascular plants.</title>
        <authorList>
            <person name="Banks J.A."/>
            <person name="Nishiyama T."/>
            <person name="Hasebe M."/>
            <person name="Bowman J.L."/>
            <person name="Gribskov M."/>
            <person name="dePamphilis C."/>
            <person name="Albert V.A."/>
            <person name="Aono N."/>
            <person name="Aoyama T."/>
            <person name="Ambrose B.A."/>
            <person name="Ashton N.W."/>
            <person name="Axtell M.J."/>
            <person name="Barker E."/>
            <person name="Barker M.S."/>
            <person name="Bennetzen J.L."/>
            <person name="Bonawitz N.D."/>
            <person name="Chapple C."/>
            <person name="Cheng C."/>
            <person name="Correa L.G."/>
            <person name="Dacre M."/>
            <person name="DeBarry J."/>
            <person name="Dreyer I."/>
            <person name="Elias M."/>
            <person name="Engstrom E.M."/>
            <person name="Estelle M."/>
            <person name="Feng L."/>
            <person name="Finet C."/>
            <person name="Floyd S.K."/>
            <person name="Frommer W.B."/>
            <person name="Fujita T."/>
            <person name="Gramzow L."/>
            <person name="Gutensohn M."/>
            <person name="Harholt J."/>
            <person name="Hattori M."/>
            <person name="Heyl A."/>
            <person name="Hirai T."/>
            <person name="Hiwatashi Y."/>
            <person name="Ishikawa M."/>
            <person name="Iwata M."/>
            <person name="Karol K.G."/>
            <person name="Koehler B."/>
            <person name="Kolukisaoglu U."/>
            <person name="Kubo M."/>
            <person name="Kurata T."/>
            <person name="Lalonde S."/>
            <person name="Li K."/>
            <person name="Li Y."/>
            <person name="Litt A."/>
            <person name="Lyons E."/>
            <person name="Manning G."/>
            <person name="Maruyama T."/>
            <person name="Michael T.P."/>
            <person name="Mikami K."/>
            <person name="Miyazaki S."/>
            <person name="Morinaga S."/>
            <person name="Murata T."/>
            <person name="Mueller-Roeber B."/>
            <person name="Nelson D.R."/>
            <person name="Obara M."/>
            <person name="Oguri Y."/>
            <person name="Olmstead R.G."/>
            <person name="Onodera N."/>
            <person name="Petersen B.L."/>
            <person name="Pils B."/>
            <person name="Prigge M."/>
            <person name="Rensing S.A."/>
            <person name="Riano-Pachon D.M."/>
            <person name="Roberts A.W."/>
            <person name="Sato Y."/>
            <person name="Scheller H.V."/>
            <person name="Schulz B."/>
            <person name="Schulz C."/>
            <person name="Shakirov E.V."/>
            <person name="Shibagaki N."/>
            <person name="Shinohara N."/>
            <person name="Shippen D.E."/>
            <person name="Soerensen I."/>
            <person name="Sotooka R."/>
            <person name="Sugimoto N."/>
            <person name="Sugita M."/>
            <person name="Sumikawa N."/>
            <person name="Tanurdzic M."/>
            <person name="Theissen G."/>
            <person name="Ulvskov P."/>
            <person name="Wakazuki S."/>
            <person name="Weng J.K."/>
            <person name="Willats W.W."/>
            <person name="Wipf D."/>
            <person name="Wolf P.G."/>
            <person name="Yang L."/>
            <person name="Zimmer A.D."/>
            <person name="Zhu Q."/>
            <person name="Mitros T."/>
            <person name="Hellsten U."/>
            <person name="Loque D."/>
            <person name="Otillar R."/>
            <person name="Salamov A."/>
            <person name="Schmutz J."/>
            <person name="Shapiro H."/>
            <person name="Lindquist E."/>
            <person name="Lucas S."/>
            <person name="Rokhsar D."/>
            <person name="Grigoriev I.V."/>
        </authorList>
    </citation>
    <scope>NUCLEOTIDE SEQUENCE [LARGE SCALE GENOMIC DNA]</scope>
</reference>
<dbReference type="EMBL" id="GL377632">
    <property type="protein sequence ID" value="EFJ13591.1"/>
    <property type="molecule type" value="Genomic_DNA"/>
</dbReference>
<keyword evidence="2 4" id="KW-0238">DNA-binding</keyword>
<keyword evidence="8" id="KW-1185">Reference proteome</keyword>
<dbReference type="EMBL" id="GL377607">
    <property type="protein sequence ID" value="EFJ19217.1"/>
    <property type="molecule type" value="Genomic_DNA"/>
</dbReference>
<dbReference type="SUPFAM" id="SSF47095">
    <property type="entry name" value="HMG-box"/>
    <property type="match status" value="1"/>
</dbReference>
<dbReference type="AlphaFoldDB" id="D8S8S3"/>
<gene>
    <name evidence="7" type="ORF">SELMODRAFT_18312</name>
    <name evidence="6" type="ORF">SELMODRAFT_18313</name>
</gene>
<dbReference type="OMA" id="FARFEPT"/>
<dbReference type="KEGG" id="smo:SELMODRAFT_18313"/>
<dbReference type="InterPro" id="IPR009071">
    <property type="entry name" value="HMG_box_dom"/>
</dbReference>
<evidence type="ECO:0000256" key="3">
    <source>
        <dbReference type="ARBA" id="ARBA00023242"/>
    </source>
</evidence>
<feature type="DNA-binding region" description="HMG box" evidence="4">
    <location>
        <begin position="13"/>
        <end position="82"/>
    </location>
</feature>